<dbReference type="Proteomes" id="UP000299102">
    <property type="component" value="Unassembled WGS sequence"/>
</dbReference>
<organism evidence="1 2">
    <name type="scientific">Eumeta variegata</name>
    <name type="common">Bagworm moth</name>
    <name type="synonym">Eumeta japonica</name>
    <dbReference type="NCBI Taxonomy" id="151549"/>
    <lineage>
        <taxon>Eukaryota</taxon>
        <taxon>Metazoa</taxon>
        <taxon>Ecdysozoa</taxon>
        <taxon>Arthropoda</taxon>
        <taxon>Hexapoda</taxon>
        <taxon>Insecta</taxon>
        <taxon>Pterygota</taxon>
        <taxon>Neoptera</taxon>
        <taxon>Endopterygota</taxon>
        <taxon>Lepidoptera</taxon>
        <taxon>Glossata</taxon>
        <taxon>Ditrysia</taxon>
        <taxon>Tineoidea</taxon>
        <taxon>Psychidae</taxon>
        <taxon>Oiketicinae</taxon>
        <taxon>Eumeta</taxon>
    </lineage>
</organism>
<proteinExistence type="predicted"/>
<reference evidence="1 2" key="1">
    <citation type="journal article" date="2019" name="Commun. Biol.">
        <title>The bagworm genome reveals a unique fibroin gene that provides high tensile strength.</title>
        <authorList>
            <person name="Kono N."/>
            <person name="Nakamura H."/>
            <person name="Ohtoshi R."/>
            <person name="Tomita M."/>
            <person name="Numata K."/>
            <person name="Arakawa K."/>
        </authorList>
    </citation>
    <scope>NUCLEOTIDE SEQUENCE [LARGE SCALE GENOMIC DNA]</scope>
</reference>
<comment type="caution">
    <text evidence="1">The sequence shown here is derived from an EMBL/GenBank/DDBJ whole genome shotgun (WGS) entry which is preliminary data.</text>
</comment>
<gene>
    <name evidence="1" type="ORF">EVAR_27704_1</name>
</gene>
<dbReference type="EMBL" id="BGZK01000609">
    <property type="protein sequence ID" value="GBP52761.1"/>
    <property type="molecule type" value="Genomic_DNA"/>
</dbReference>
<accession>A0A4C1WNB3</accession>
<evidence type="ECO:0000313" key="1">
    <source>
        <dbReference type="EMBL" id="GBP52761.1"/>
    </source>
</evidence>
<keyword evidence="2" id="KW-1185">Reference proteome</keyword>
<sequence length="98" mass="10537">MPSDYTGIPAGSVLSSKVLMANYLRQLKFIVTPRGVPVTHLSLSKSLITALAFCVNNDLPAHGVRRARASAAAGRAAGGRLERKGIRLNFDNFGDERQ</sequence>
<name>A0A4C1WNB3_EUMVA</name>
<evidence type="ECO:0000313" key="2">
    <source>
        <dbReference type="Proteomes" id="UP000299102"/>
    </source>
</evidence>
<protein>
    <submittedName>
        <fullName evidence="1">Uncharacterized protein</fullName>
    </submittedName>
</protein>
<dbReference type="AlphaFoldDB" id="A0A4C1WNB3"/>